<sequence>MKKKTWLNSRKLEETKESNMLSQLSTAGDFTYVHSSPRAHRYNNGTLVLSDVEENDSGSYLCQASNGIGAGLSKIITLKVLAILSPLSGQFRLWTV</sequence>
<protein>
    <submittedName>
        <fullName evidence="2">Down syndrome cell adhesion molecule-like protein Dscam2</fullName>
    </submittedName>
</protein>
<dbReference type="InterPro" id="IPR007110">
    <property type="entry name" value="Ig-like_dom"/>
</dbReference>
<dbReference type="EMBL" id="BPLR01016882">
    <property type="protein sequence ID" value="GIY87069.1"/>
    <property type="molecule type" value="Genomic_DNA"/>
</dbReference>
<dbReference type="Gene3D" id="2.60.40.10">
    <property type="entry name" value="Immunoglobulins"/>
    <property type="match status" value="1"/>
</dbReference>
<comment type="caution">
    <text evidence="2">The sequence shown here is derived from an EMBL/GenBank/DDBJ whole genome shotgun (WGS) entry which is preliminary data.</text>
</comment>
<feature type="domain" description="Ig-like" evidence="1">
    <location>
        <begin position="1"/>
        <end position="77"/>
    </location>
</feature>
<dbReference type="SUPFAM" id="SSF48726">
    <property type="entry name" value="Immunoglobulin"/>
    <property type="match status" value="1"/>
</dbReference>
<evidence type="ECO:0000313" key="3">
    <source>
        <dbReference type="Proteomes" id="UP001054945"/>
    </source>
</evidence>
<dbReference type="Proteomes" id="UP001054945">
    <property type="component" value="Unassembled WGS sequence"/>
</dbReference>
<gene>
    <name evidence="2" type="primary">Dscam2_57</name>
    <name evidence="2" type="ORF">CEXT_428481</name>
</gene>
<dbReference type="InterPro" id="IPR036179">
    <property type="entry name" value="Ig-like_dom_sf"/>
</dbReference>
<accession>A0AAV4WXX4</accession>
<dbReference type="AlphaFoldDB" id="A0AAV4WXX4"/>
<evidence type="ECO:0000259" key="1">
    <source>
        <dbReference type="PROSITE" id="PS50835"/>
    </source>
</evidence>
<dbReference type="InterPro" id="IPR013783">
    <property type="entry name" value="Ig-like_fold"/>
</dbReference>
<dbReference type="PROSITE" id="PS50835">
    <property type="entry name" value="IG_LIKE"/>
    <property type="match status" value="1"/>
</dbReference>
<proteinExistence type="predicted"/>
<organism evidence="2 3">
    <name type="scientific">Caerostris extrusa</name>
    <name type="common">Bark spider</name>
    <name type="synonym">Caerostris bankana</name>
    <dbReference type="NCBI Taxonomy" id="172846"/>
    <lineage>
        <taxon>Eukaryota</taxon>
        <taxon>Metazoa</taxon>
        <taxon>Ecdysozoa</taxon>
        <taxon>Arthropoda</taxon>
        <taxon>Chelicerata</taxon>
        <taxon>Arachnida</taxon>
        <taxon>Araneae</taxon>
        <taxon>Araneomorphae</taxon>
        <taxon>Entelegynae</taxon>
        <taxon>Araneoidea</taxon>
        <taxon>Araneidae</taxon>
        <taxon>Caerostris</taxon>
    </lineage>
</organism>
<name>A0AAV4WXX4_CAEEX</name>
<evidence type="ECO:0000313" key="2">
    <source>
        <dbReference type="EMBL" id="GIY87069.1"/>
    </source>
</evidence>
<dbReference type="Pfam" id="PF07686">
    <property type="entry name" value="V-set"/>
    <property type="match status" value="1"/>
</dbReference>
<reference evidence="2 3" key="1">
    <citation type="submission" date="2021-06" db="EMBL/GenBank/DDBJ databases">
        <title>Caerostris extrusa draft genome.</title>
        <authorList>
            <person name="Kono N."/>
            <person name="Arakawa K."/>
        </authorList>
    </citation>
    <scope>NUCLEOTIDE SEQUENCE [LARGE SCALE GENOMIC DNA]</scope>
</reference>
<keyword evidence="3" id="KW-1185">Reference proteome</keyword>
<dbReference type="InterPro" id="IPR013106">
    <property type="entry name" value="Ig_V-set"/>
</dbReference>